<reference evidence="4" key="1">
    <citation type="submission" date="2025-08" db="UniProtKB">
        <authorList>
            <consortium name="Ensembl"/>
        </authorList>
    </citation>
    <scope>IDENTIFICATION</scope>
</reference>
<organism evidence="4 5">
    <name type="scientific">Athene cunicularia</name>
    <name type="common">Burrowing owl</name>
    <name type="synonym">Speotyto cunicularia</name>
    <dbReference type="NCBI Taxonomy" id="194338"/>
    <lineage>
        <taxon>Eukaryota</taxon>
        <taxon>Metazoa</taxon>
        <taxon>Chordata</taxon>
        <taxon>Craniata</taxon>
        <taxon>Vertebrata</taxon>
        <taxon>Euteleostomi</taxon>
        <taxon>Archelosauria</taxon>
        <taxon>Archosauria</taxon>
        <taxon>Dinosauria</taxon>
        <taxon>Saurischia</taxon>
        <taxon>Theropoda</taxon>
        <taxon>Coelurosauria</taxon>
        <taxon>Aves</taxon>
        <taxon>Neognathae</taxon>
        <taxon>Neoaves</taxon>
        <taxon>Telluraves</taxon>
        <taxon>Strigiformes</taxon>
        <taxon>Strigidae</taxon>
        <taxon>Athene</taxon>
    </lineage>
</organism>
<evidence type="ECO:0000256" key="3">
    <source>
        <dbReference type="SAM" id="SignalP"/>
    </source>
</evidence>
<dbReference type="PANTHER" id="PTHR10340:SF24">
    <property type="entry name" value="ACID SPHINGOMYELINASE-LIKE PHOSPHODIESTERASE 3A"/>
    <property type="match status" value="1"/>
</dbReference>
<feature type="signal peptide" evidence="3">
    <location>
        <begin position="1"/>
        <end position="18"/>
    </location>
</feature>
<evidence type="ECO:0000256" key="2">
    <source>
        <dbReference type="ARBA" id="ARBA00023180"/>
    </source>
</evidence>
<reference evidence="4" key="2">
    <citation type="submission" date="2025-09" db="UniProtKB">
        <authorList>
            <consortium name="Ensembl"/>
        </authorList>
    </citation>
    <scope>IDENTIFICATION</scope>
</reference>
<proteinExistence type="predicted"/>
<evidence type="ECO:0000313" key="4">
    <source>
        <dbReference type="Ensembl" id="ENSACUP00000005302.1"/>
    </source>
</evidence>
<dbReference type="GO" id="GO:0005615">
    <property type="term" value="C:extracellular space"/>
    <property type="evidence" value="ECO:0007669"/>
    <property type="project" value="TreeGrafter"/>
</dbReference>
<evidence type="ECO:0000256" key="1">
    <source>
        <dbReference type="ARBA" id="ARBA00022801"/>
    </source>
</evidence>
<keyword evidence="5" id="KW-1185">Reference proteome</keyword>
<dbReference type="GO" id="GO:0008081">
    <property type="term" value="F:phosphoric diester hydrolase activity"/>
    <property type="evidence" value="ECO:0007669"/>
    <property type="project" value="TreeGrafter"/>
</dbReference>
<name>A0A663M0Q4_ATHCN</name>
<accession>A0A663M0Q4</accession>
<dbReference type="Proteomes" id="UP000472269">
    <property type="component" value="Unplaced"/>
</dbReference>
<protein>
    <submittedName>
        <fullName evidence="4">Uncharacterized protein</fullName>
    </submittedName>
</protein>
<sequence>MLLLLFSVFLRQFWHVSDLHLDPTYHITADRTKVCSSSKGANASNPGPFGDFLCDSPYQLILSAFCSGHSAVKAFNAG</sequence>
<dbReference type="AlphaFoldDB" id="A0A663M0Q4"/>
<feature type="chain" id="PRO_5025379427" evidence="3">
    <location>
        <begin position="19"/>
        <end position="78"/>
    </location>
</feature>
<keyword evidence="3" id="KW-0732">Signal</keyword>
<dbReference type="Ensembl" id="ENSACUT00000005669.1">
    <property type="protein sequence ID" value="ENSACUP00000005302.1"/>
    <property type="gene ID" value="ENSACUG00000003641.1"/>
</dbReference>
<keyword evidence="1" id="KW-0378">Hydrolase</keyword>
<dbReference type="PANTHER" id="PTHR10340">
    <property type="entry name" value="SPHINGOMYELIN PHOSPHODIESTERASE"/>
    <property type="match status" value="1"/>
</dbReference>
<keyword evidence="2" id="KW-0325">Glycoprotein</keyword>
<evidence type="ECO:0000313" key="5">
    <source>
        <dbReference type="Proteomes" id="UP000472269"/>
    </source>
</evidence>